<feature type="compositionally biased region" description="Polar residues" evidence="1">
    <location>
        <begin position="1020"/>
        <end position="1048"/>
    </location>
</feature>
<protein>
    <recommendedName>
        <fullName evidence="2">WWE domain-containing protein</fullName>
    </recommendedName>
</protein>
<feature type="compositionally biased region" description="Polar residues" evidence="1">
    <location>
        <begin position="71"/>
        <end position="84"/>
    </location>
</feature>
<feature type="region of interest" description="Disordered" evidence="1">
    <location>
        <begin position="1415"/>
        <end position="1450"/>
    </location>
</feature>
<dbReference type="EMBL" id="GDQN01008774">
    <property type="protein sequence ID" value="JAT82280.1"/>
    <property type="molecule type" value="Transcribed_RNA"/>
</dbReference>
<feature type="region of interest" description="Disordered" evidence="1">
    <location>
        <begin position="1953"/>
        <end position="1979"/>
    </location>
</feature>
<feature type="domain" description="WWE" evidence="2">
    <location>
        <begin position="2151"/>
        <end position="2233"/>
    </location>
</feature>
<evidence type="ECO:0000313" key="3">
    <source>
        <dbReference type="EMBL" id="JAT82280.1"/>
    </source>
</evidence>
<feature type="compositionally biased region" description="Polar residues" evidence="1">
    <location>
        <begin position="1078"/>
        <end position="1090"/>
    </location>
</feature>
<feature type="compositionally biased region" description="Pro residues" evidence="1">
    <location>
        <begin position="247"/>
        <end position="256"/>
    </location>
</feature>
<feature type="region of interest" description="Disordered" evidence="1">
    <location>
        <begin position="1142"/>
        <end position="1168"/>
    </location>
</feature>
<gene>
    <name evidence="3" type="ORF">g.6525</name>
</gene>
<dbReference type="Pfam" id="PF23464">
    <property type="entry name" value="WWE_3"/>
    <property type="match status" value="1"/>
</dbReference>
<feature type="compositionally biased region" description="Low complexity" evidence="1">
    <location>
        <begin position="85"/>
        <end position="98"/>
    </location>
</feature>
<feature type="region of interest" description="Disordered" evidence="1">
    <location>
        <begin position="1270"/>
        <end position="1315"/>
    </location>
</feature>
<feature type="compositionally biased region" description="Polar residues" evidence="1">
    <location>
        <begin position="51"/>
        <end position="62"/>
    </location>
</feature>
<feature type="compositionally biased region" description="Polar residues" evidence="1">
    <location>
        <begin position="545"/>
        <end position="565"/>
    </location>
</feature>
<feature type="compositionally biased region" description="Polar residues" evidence="1">
    <location>
        <begin position="1154"/>
        <end position="1167"/>
    </location>
</feature>
<feature type="compositionally biased region" description="Basic and acidic residues" evidence="1">
    <location>
        <begin position="1292"/>
        <end position="1315"/>
    </location>
</feature>
<dbReference type="InterPro" id="IPR057825">
    <property type="entry name" value="WWE_SEC23-DDH2"/>
</dbReference>
<dbReference type="InterPro" id="IPR004170">
    <property type="entry name" value="WWE_dom"/>
</dbReference>
<feature type="non-terminal residue" evidence="3">
    <location>
        <position position="2413"/>
    </location>
</feature>
<feature type="compositionally biased region" description="Basic and acidic residues" evidence="1">
    <location>
        <begin position="2039"/>
        <end position="2051"/>
    </location>
</feature>
<feature type="region of interest" description="Disordered" evidence="1">
    <location>
        <begin position="545"/>
        <end position="574"/>
    </location>
</feature>
<feature type="region of interest" description="Disordered" evidence="1">
    <location>
        <begin position="241"/>
        <end position="266"/>
    </location>
</feature>
<name>A0A1E1W5N3_PECGO</name>
<feature type="compositionally biased region" description="Basic and acidic residues" evidence="1">
    <location>
        <begin position="99"/>
        <end position="111"/>
    </location>
</feature>
<organism evidence="3">
    <name type="scientific">Pectinophora gossypiella</name>
    <name type="common">Cotton pink bollworm</name>
    <name type="synonym">Depressaria gossypiella</name>
    <dbReference type="NCBI Taxonomy" id="13191"/>
    <lineage>
        <taxon>Eukaryota</taxon>
        <taxon>Metazoa</taxon>
        <taxon>Ecdysozoa</taxon>
        <taxon>Arthropoda</taxon>
        <taxon>Hexapoda</taxon>
        <taxon>Insecta</taxon>
        <taxon>Pterygota</taxon>
        <taxon>Neoptera</taxon>
        <taxon>Endopterygota</taxon>
        <taxon>Lepidoptera</taxon>
        <taxon>Glossata</taxon>
        <taxon>Ditrysia</taxon>
        <taxon>Gelechioidea</taxon>
        <taxon>Gelechiidae</taxon>
        <taxon>Apatetrinae</taxon>
        <taxon>Pectinophora</taxon>
    </lineage>
</organism>
<dbReference type="InterPro" id="IPR058055">
    <property type="entry name" value="PA-PLA1"/>
</dbReference>
<evidence type="ECO:0000259" key="2">
    <source>
        <dbReference type="PROSITE" id="PS50918"/>
    </source>
</evidence>
<dbReference type="PANTHER" id="PTHR23509">
    <property type="entry name" value="PA-PL1 PHOSPHOLIPASE FAMILY"/>
    <property type="match status" value="1"/>
</dbReference>
<dbReference type="Pfam" id="PF02825">
    <property type="entry name" value="WWE"/>
    <property type="match status" value="1"/>
</dbReference>
<dbReference type="PROSITE" id="PS50918">
    <property type="entry name" value="WWE"/>
    <property type="match status" value="1"/>
</dbReference>
<sequence>MTDKSFGDHMNRNIVKNPLLSTAVTGLSIEDLTHNAVLLPVSLSQDLITRPDQQTGSQSRTLQQHEHAVSNYPSGDTNSNPISLNQPHNPPTNFTTPPRDIKSEKDSDKLRSTVSKASVKSDDDFDVNEYFARLHGTRYVSAPINSVLKEDKNANLEETEENLEEINLNEPEKDVQQSLTADIAQNFSQLPTVLPQMASAVFSSFSNMLQTRKSREPTPDGVKAGGYQEVQFERPSVPVAEFGKDVAPPPKEPLTMPPTVGTANYRLPPKKKYAQIPGLSSGDCAPSPYQNMPLMTQNMPPLGLNMPQSSQSMPPSGPHMPPLSQTMPANQTIPQYFVPNMNVDAQNPQFSTEPEKSIENPILHNVGNQSNVPSYFIPDTSQYNQPNKAVDFTNPVESQAPQQMVDITKTSDRIDVNKPRVTAQNIPVDKTNSQPSQIELNFFVEQNTSQTVLPPQSYNTDTSVGNQVANSVLPPPPMFANLPRKDSLSAGKSILPPSVARRISAKQPSNQTPPVPSFTENIFTPVMPETTVDKTSQDASGLVTAQPQSSQSAFTPFNQPSTSPAMNLPPQGPIGLQNVPPPPKSVPIVPQAEEKNVAQTFSQPSISPSSVATGLNQQSSGLKQATVSPSIFTPMSVPASSSSVAINNPQLKLLESSVPPLMFQPNNAQAFSEPPAVPPTLFSPTAVPMTSVSQMPPTVPSVFNPTSQVAPPAFFNPTATPAQNNEYPPTDIQTRLPIVQSTPEPPKPVPEPPKASGAVNFRMTKKRPQYYAGPIEGVGAISNNVKPVIAPVDTGSFQGALFTPQASNTVTPVAPTEQSVPFDISRPTAPSYAPFELNQPQQQMPQYNTAFDMSRPITETYNEPSKQESSGFGLFGSLKSKLSSIDINKIQNSVTTFFDPGYNETRKDATGVQDNVTYGQQQFTPYAQQHYGPSQSSNFEIFVPTGEQPAPGSNQAYNYQTPNQKQYSYDQENQNFYQNQDTYNYYQNTAPSVGDYYTGANYQTNVNAAVTYQPISTGDVQDQQTVGQSNTDLRQGHGQQHLDSNVQPDSALPPQYSQDNLKPYIPTATHPTIPMNIPESQPAAQNIDQSQAEPAAKNLFDPVQNLLSQNKENVPGTVPTVQSTLNTQNSAQDNLNTSAKSFFDSRQENPPPTETNTSVNVLETSRSSSEKAEIGFTVPTSMFSSLQLNVGLNAPQRAFKTGESISNTQHVGQIIAPIGIDSSAKNLFDSTHSDLLQILKQGDVQVVDISPSNQTNIQEKAVNRDAAASFFSTPPVNPQAHSEIQSEQLKSNPEDSTPRDKTEDKESNIQEETKGTDVQKIMFNIQDNAVDFFGCLSGNRMHPDGGLFSNFSLASDNQSDVFQELARSAEVLKENMCKDSPQLDISSTALFGLSNMLADKTKELKDLQDEMKSMSIHETPKEDEEFNPTTDASFENRESPDDNIGDDDGLNICETCREVNKPEEKENELIDDLTTQLIENITSPIQLLNPVEVPLTEASPVVTDVTDFDTSQCEEISHITEETIETIQVQSATELLDDEQLTIRPYGWSTDNVQYSPKTHEDRNYTLPYQTKSSEHNYNLPIHPDSIGLFGSDTVTANVAKANDEIKAEYNMSQKDTSIVLPRQMSIPTAPPEEDDTKSEGIDVHSIEQDANKDFPLFEEFVIEPSADDDKDDEEHSADKVRDLDSFTSRVDKFQKKEEVDVFDKTSPVFGVKSAPSPSIHMASYFDTGNYAVETHYRNSLTSPNVMRIPPGFEEEFQRRLSAHNIHRNDVPPPSIPETSTQTKFTYSPTFSMAHNVTDFATCVTTSLASGYVDKAIEREKKLPDFATAFGIKAIIEDMSAETVKISSVDEPDVKPCPTIELEKPIESEKIPALANVFEAKTDEVTRQITLFEKPKVDPKIQSQPLPDPINFFGASVENVEKADKNDNQFNRLASYFSAPAKADHSKTFFELSQSQNHYRQPSKTSDGQSSTNIKPDKNPIQSINANIFNIPQEQYLANLNLMHDLTNVQNAEFKPETVVRTVNYFTIEYDNANLVKDLNKGEPDYKKEKQDDDFDSDLETSRDDKTLRNIINRCKHCCNLTAGHVRKLDNINHDVLTDFKVRKCMDGNSEAKKDNIMEGVKECDTRTSVAVNFDSSADEETNEGVTMMTENRSSMEYSPVKHHWFYRVDVDSKSTWRGFSVNDSRALEEAFNSPNLSEDTLVATDGGRYDVNVTGRLRFPVYWTDKPTNVRRCSWFYKGTTDARYVPYTETVAEKLEEEYRHGMTTGEWHRRLVLPNNEMVVMHGPAVMVHFLQGSATDAFSAPPQSTMRPRVVRRGYDESEIEEVEPSSIDHLLLLCHGVGSACDMRFRSVEEVVDDFRTTSLQLIQSHYKNSFDSGVVGRVEVLPISWHATLHSGETGVDRRLARITLDS</sequence>
<accession>A0A1E1W5N3</accession>
<dbReference type="PANTHER" id="PTHR23509:SF10">
    <property type="entry name" value="LD21067P"/>
    <property type="match status" value="1"/>
</dbReference>
<feature type="region of interest" description="Disordered" evidence="1">
    <location>
        <begin position="51"/>
        <end position="119"/>
    </location>
</feature>
<dbReference type="GO" id="GO:0004620">
    <property type="term" value="F:phospholipase activity"/>
    <property type="evidence" value="ECO:0007669"/>
    <property type="project" value="TreeGrafter"/>
</dbReference>
<feature type="region of interest" description="Disordered" evidence="1">
    <location>
        <begin position="1020"/>
        <end position="1090"/>
    </location>
</feature>
<feature type="region of interest" description="Disordered" evidence="1">
    <location>
        <begin position="598"/>
        <end position="617"/>
    </location>
</feature>
<evidence type="ECO:0000256" key="1">
    <source>
        <dbReference type="SAM" id="MobiDB-lite"/>
    </source>
</evidence>
<feature type="region of interest" description="Disordered" evidence="1">
    <location>
        <begin position="2039"/>
        <end position="2061"/>
    </location>
</feature>
<dbReference type="GO" id="GO:0030134">
    <property type="term" value="C:COPII-coated ER to Golgi transport vesicle"/>
    <property type="evidence" value="ECO:0007669"/>
    <property type="project" value="TreeGrafter"/>
</dbReference>
<feature type="compositionally biased region" description="Polar residues" evidence="1">
    <location>
        <begin position="1270"/>
        <end position="1291"/>
    </location>
</feature>
<proteinExistence type="predicted"/>
<dbReference type="OrthoDB" id="69269at2759"/>
<reference evidence="3" key="1">
    <citation type="submission" date="2015-09" db="EMBL/GenBank/DDBJ databases">
        <title>De novo assembly of Pectinophora gossypiella (Pink Bollworm) gut transcriptome.</title>
        <authorList>
            <person name="Tassone E.E."/>
        </authorList>
    </citation>
    <scope>NUCLEOTIDE SEQUENCE</scope>
</reference>